<reference evidence="1" key="1">
    <citation type="submission" date="2015-07" db="EMBL/GenBank/DDBJ databases">
        <title>Transcriptome Assembly of Anthurium amnicola.</title>
        <authorList>
            <person name="Suzuki J."/>
        </authorList>
    </citation>
    <scope>NUCLEOTIDE SEQUENCE</scope>
</reference>
<name>A0A1D1YPX4_9ARAE</name>
<organism evidence="1">
    <name type="scientific">Anthurium amnicola</name>
    <dbReference type="NCBI Taxonomy" id="1678845"/>
    <lineage>
        <taxon>Eukaryota</taxon>
        <taxon>Viridiplantae</taxon>
        <taxon>Streptophyta</taxon>
        <taxon>Embryophyta</taxon>
        <taxon>Tracheophyta</taxon>
        <taxon>Spermatophyta</taxon>
        <taxon>Magnoliopsida</taxon>
        <taxon>Liliopsida</taxon>
        <taxon>Araceae</taxon>
        <taxon>Pothoideae</taxon>
        <taxon>Potheae</taxon>
        <taxon>Anthurium</taxon>
    </lineage>
</organism>
<dbReference type="AlphaFoldDB" id="A0A1D1YPX4"/>
<feature type="non-terminal residue" evidence="1">
    <location>
        <position position="1"/>
    </location>
</feature>
<dbReference type="EMBL" id="GDJX01011254">
    <property type="protein sequence ID" value="JAT56682.1"/>
    <property type="molecule type" value="Transcribed_RNA"/>
</dbReference>
<proteinExistence type="predicted"/>
<protein>
    <submittedName>
        <fullName evidence="1">Sodium/hydrogen exchanger 3</fullName>
    </submittedName>
</protein>
<sequence>GKGLALRAEWSGINSSKVFLELGLPSWRIASIGEQLFGVVFLYLLSDKVADLVLRILRQVLIVVPFGESFVLNCLGEICLFPEREMNEFFSEWVEMRFLLEGYLPSSTKNSQLRTGTNKGNLTV</sequence>
<accession>A0A1D1YPX4</accession>
<evidence type="ECO:0000313" key="1">
    <source>
        <dbReference type="EMBL" id="JAT56682.1"/>
    </source>
</evidence>
<gene>
    <name evidence="1" type="primary">SLC9A3_2</name>
    <name evidence="1" type="ORF">g.52969</name>
</gene>